<keyword evidence="5" id="KW-0472">Membrane</keyword>
<dbReference type="EMBL" id="JASTZU010000048">
    <property type="protein sequence ID" value="MDL4841788.1"/>
    <property type="molecule type" value="Genomic_DNA"/>
</dbReference>
<proteinExistence type="inferred from homology"/>
<evidence type="ECO:0000313" key="7">
    <source>
        <dbReference type="EMBL" id="MDL4841788.1"/>
    </source>
</evidence>
<gene>
    <name evidence="7" type="ORF">QQS35_15210</name>
</gene>
<dbReference type="PANTHER" id="PTHR33392">
    <property type="entry name" value="POLYISOPRENYL-TEICHOIC ACID--PEPTIDOGLYCAN TEICHOIC ACID TRANSFERASE TAGU"/>
    <property type="match status" value="1"/>
</dbReference>
<dbReference type="NCBIfam" id="TIGR00350">
    <property type="entry name" value="lytR_cpsA_psr"/>
    <property type="match status" value="1"/>
</dbReference>
<reference evidence="7 8" key="1">
    <citation type="submission" date="2023-06" db="EMBL/GenBank/DDBJ databases">
        <title>Aquibacillus rhizosphaerae LR5S19.</title>
        <authorList>
            <person name="Sun J.-Q."/>
        </authorList>
    </citation>
    <scope>NUCLEOTIDE SEQUENCE [LARGE SCALE GENOMIC DNA]</scope>
    <source>
        <strain evidence="7 8">LR5S19</strain>
    </source>
</reference>
<comment type="caution">
    <text evidence="7">The sequence shown here is derived from an EMBL/GenBank/DDBJ whole genome shotgun (WGS) entry which is preliminary data.</text>
</comment>
<dbReference type="Proteomes" id="UP001235343">
    <property type="component" value="Unassembled WGS sequence"/>
</dbReference>
<dbReference type="InterPro" id="IPR050922">
    <property type="entry name" value="LytR/CpsA/Psr_CW_biosynth"/>
</dbReference>
<dbReference type="PANTHER" id="PTHR33392:SF10">
    <property type="entry name" value="POLYISOPRENYL-TEICHOIC ACID--PEPTIDOGLYCAN TEICHOIC ACID TRANSFERASE TAGV"/>
    <property type="match status" value="1"/>
</dbReference>
<feature type="transmembrane region" description="Helical" evidence="5">
    <location>
        <begin position="21"/>
        <end position="41"/>
    </location>
</feature>
<feature type="domain" description="Cell envelope-related transcriptional attenuator" evidence="6">
    <location>
        <begin position="93"/>
        <end position="254"/>
    </location>
</feature>
<keyword evidence="4 5" id="KW-1133">Transmembrane helix</keyword>
<organism evidence="7 8">
    <name type="scientific">Aquibacillus rhizosphaerae</name>
    <dbReference type="NCBI Taxonomy" id="3051431"/>
    <lineage>
        <taxon>Bacteria</taxon>
        <taxon>Bacillati</taxon>
        <taxon>Bacillota</taxon>
        <taxon>Bacilli</taxon>
        <taxon>Bacillales</taxon>
        <taxon>Bacillaceae</taxon>
        <taxon>Aquibacillus</taxon>
    </lineage>
</organism>
<protein>
    <submittedName>
        <fullName evidence="7">LCP family protein</fullName>
    </submittedName>
</protein>
<keyword evidence="8" id="KW-1185">Reference proteome</keyword>
<accession>A0ABT7L7F6</accession>
<dbReference type="Pfam" id="PF03816">
    <property type="entry name" value="LytR_cpsA_psr"/>
    <property type="match status" value="1"/>
</dbReference>
<keyword evidence="3" id="KW-0735">Signal-anchor</keyword>
<evidence type="ECO:0000313" key="8">
    <source>
        <dbReference type="Proteomes" id="UP001235343"/>
    </source>
</evidence>
<name>A0ABT7L7F6_9BACI</name>
<sequence>MNELRSDHRKQKKSKKLKKRIIYSVLLIFAILLGAGIYIFYQAMDAANDSYDSLDRPGEKSERREEAVTIGDDPISILLIGVEDYSSGGENGRADTQIVVTLNPKTNKMTMTSVPRDTRVEFTAEEATELHAGFHRINSSYTYGSMSGYGANKLTVEKVEDLLDIPIDEYITVNFEGFRDIVDSLGGVTIDIKEGFWEKNIYNNNEKVYFTQGPSELNGEEALAFVRMRKRDVNTIYPRDERQRQFIQATIDQAISAGTIFKVGEITDILGENVETSLKASEIYALQKAYSSMDASEIETFEIEGEDNRVDGLWYFIYTEDGLATASSQIKQELELEDTTTSNTTE</sequence>
<dbReference type="RefSeq" id="WP_285933070.1">
    <property type="nucleotide sequence ID" value="NZ_JASTZU010000048.1"/>
</dbReference>
<dbReference type="Gene3D" id="3.40.630.190">
    <property type="entry name" value="LCP protein"/>
    <property type="match status" value="1"/>
</dbReference>
<dbReference type="InterPro" id="IPR004474">
    <property type="entry name" value="LytR_CpsA_psr"/>
</dbReference>
<evidence type="ECO:0000259" key="6">
    <source>
        <dbReference type="Pfam" id="PF03816"/>
    </source>
</evidence>
<comment type="similarity">
    <text evidence="1">Belongs to the LytR/CpsA/Psr (LCP) family.</text>
</comment>
<evidence type="ECO:0000256" key="1">
    <source>
        <dbReference type="ARBA" id="ARBA00006068"/>
    </source>
</evidence>
<evidence type="ECO:0000256" key="5">
    <source>
        <dbReference type="SAM" id="Phobius"/>
    </source>
</evidence>
<keyword evidence="2 5" id="KW-0812">Transmembrane</keyword>
<evidence type="ECO:0000256" key="2">
    <source>
        <dbReference type="ARBA" id="ARBA00022692"/>
    </source>
</evidence>
<evidence type="ECO:0000256" key="4">
    <source>
        <dbReference type="ARBA" id="ARBA00022989"/>
    </source>
</evidence>
<evidence type="ECO:0000256" key="3">
    <source>
        <dbReference type="ARBA" id="ARBA00022968"/>
    </source>
</evidence>